<feature type="region of interest" description="Disordered" evidence="1">
    <location>
        <begin position="108"/>
        <end position="129"/>
    </location>
</feature>
<keyword evidence="3" id="KW-1185">Reference proteome</keyword>
<dbReference type="EMBL" id="BAAAZY010000024">
    <property type="protein sequence ID" value="GAA4080175.1"/>
    <property type="molecule type" value="Genomic_DNA"/>
</dbReference>
<evidence type="ECO:0000313" key="3">
    <source>
        <dbReference type="Proteomes" id="UP001499984"/>
    </source>
</evidence>
<comment type="caution">
    <text evidence="2">The sequence shown here is derived from an EMBL/GenBank/DDBJ whole genome shotgun (WGS) entry which is preliminary data.</text>
</comment>
<proteinExistence type="predicted"/>
<dbReference type="Proteomes" id="UP001499984">
    <property type="component" value="Unassembled WGS sequence"/>
</dbReference>
<reference evidence="3" key="1">
    <citation type="journal article" date="2019" name="Int. J. Syst. Evol. Microbiol.">
        <title>The Global Catalogue of Microorganisms (GCM) 10K type strain sequencing project: providing services to taxonomists for standard genome sequencing and annotation.</title>
        <authorList>
            <consortium name="The Broad Institute Genomics Platform"/>
            <consortium name="The Broad Institute Genome Sequencing Center for Infectious Disease"/>
            <person name="Wu L."/>
            <person name="Ma J."/>
        </authorList>
    </citation>
    <scope>NUCLEOTIDE SEQUENCE [LARGE SCALE GENOMIC DNA]</scope>
    <source>
        <strain evidence="3">JCM 16925</strain>
    </source>
</reference>
<accession>A0ABP7W3D1</accession>
<feature type="compositionally biased region" description="Basic residues" evidence="1">
    <location>
        <begin position="115"/>
        <end position="129"/>
    </location>
</feature>
<name>A0ABP7W3D1_9ACTN</name>
<evidence type="ECO:0000256" key="1">
    <source>
        <dbReference type="SAM" id="MobiDB-lite"/>
    </source>
</evidence>
<feature type="region of interest" description="Disordered" evidence="1">
    <location>
        <begin position="1"/>
        <end position="50"/>
    </location>
</feature>
<protein>
    <submittedName>
        <fullName evidence="2">Uncharacterized protein</fullName>
    </submittedName>
</protein>
<gene>
    <name evidence="2" type="ORF">GCM10022233_70450</name>
</gene>
<evidence type="ECO:0000313" key="2">
    <source>
        <dbReference type="EMBL" id="GAA4080175.1"/>
    </source>
</evidence>
<sequence>MGMAAEDDAARARNRAQLYAPPKGACRRPADGARPRTAARMDPSRAGELVRGSVATSRPVVRLVLSDEGSARLAQRQNDKEPLTCGCRKIEARAGTDRKIRKGLGSLDAVDRPRPHLRRRTGRGGRLRRARPPAADVWLSLLPGLVVLVRRRAL</sequence>
<organism evidence="2 3">
    <name type="scientific">Streptomyces shaanxiensis</name>
    <dbReference type="NCBI Taxonomy" id="653357"/>
    <lineage>
        <taxon>Bacteria</taxon>
        <taxon>Bacillati</taxon>
        <taxon>Actinomycetota</taxon>
        <taxon>Actinomycetes</taxon>
        <taxon>Kitasatosporales</taxon>
        <taxon>Streptomycetaceae</taxon>
        <taxon>Streptomyces</taxon>
    </lineage>
</organism>